<organism evidence="2 3">
    <name type="scientific">Lacihabitans lacunae</name>
    <dbReference type="NCBI Taxonomy" id="1028214"/>
    <lineage>
        <taxon>Bacteria</taxon>
        <taxon>Pseudomonadati</taxon>
        <taxon>Bacteroidota</taxon>
        <taxon>Cytophagia</taxon>
        <taxon>Cytophagales</taxon>
        <taxon>Leadbetterellaceae</taxon>
        <taxon>Lacihabitans</taxon>
    </lineage>
</organism>
<evidence type="ECO:0000313" key="2">
    <source>
        <dbReference type="EMBL" id="MFC3810911.1"/>
    </source>
</evidence>
<reference evidence="3" key="1">
    <citation type="journal article" date="2019" name="Int. J. Syst. Evol. Microbiol.">
        <title>The Global Catalogue of Microorganisms (GCM) 10K type strain sequencing project: providing services to taxonomists for standard genome sequencing and annotation.</title>
        <authorList>
            <consortium name="The Broad Institute Genomics Platform"/>
            <consortium name="The Broad Institute Genome Sequencing Center for Infectious Disease"/>
            <person name="Wu L."/>
            <person name="Ma J."/>
        </authorList>
    </citation>
    <scope>NUCLEOTIDE SEQUENCE [LARGE SCALE GENOMIC DNA]</scope>
    <source>
        <strain evidence="3">CECT 7956</strain>
    </source>
</reference>
<dbReference type="InterPro" id="IPR007492">
    <property type="entry name" value="LytTR_DNA-bd_dom"/>
</dbReference>
<evidence type="ECO:0000313" key="3">
    <source>
        <dbReference type="Proteomes" id="UP001595616"/>
    </source>
</evidence>
<dbReference type="SMART" id="SM00850">
    <property type="entry name" value="LytTR"/>
    <property type="match status" value="1"/>
</dbReference>
<dbReference type="Gene3D" id="2.40.50.1020">
    <property type="entry name" value="LytTr DNA-binding domain"/>
    <property type="match status" value="1"/>
</dbReference>
<name>A0ABV7YVJ0_9BACT</name>
<dbReference type="EMBL" id="JBHRYQ010000001">
    <property type="protein sequence ID" value="MFC3810911.1"/>
    <property type="molecule type" value="Genomic_DNA"/>
</dbReference>
<keyword evidence="3" id="KW-1185">Reference proteome</keyword>
<dbReference type="GO" id="GO:0003677">
    <property type="term" value="F:DNA binding"/>
    <property type="evidence" value="ECO:0007669"/>
    <property type="project" value="UniProtKB-KW"/>
</dbReference>
<proteinExistence type="predicted"/>
<dbReference type="Pfam" id="PF04397">
    <property type="entry name" value="LytTR"/>
    <property type="match status" value="1"/>
</dbReference>
<comment type="caution">
    <text evidence="2">The sequence shown here is derived from an EMBL/GenBank/DDBJ whole genome shotgun (WGS) entry which is preliminary data.</text>
</comment>
<dbReference type="RefSeq" id="WP_379837437.1">
    <property type="nucleotide sequence ID" value="NZ_JBHRYQ010000001.1"/>
</dbReference>
<protein>
    <submittedName>
        <fullName evidence="2">LytTR family transcriptional regulator DNA-binding domain-containing protein</fullName>
    </submittedName>
</protein>
<keyword evidence="2" id="KW-0238">DNA-binding</keyword>
<sequence length="127" mass="14464">MKTTFTHAGNPCLVLNYGKQALLTKEIKYIVGDGNYSSITTKTQGVLLSSFTLRLFSDSLGSFQNFFSPRKGLLINIDYLENVFQKDGVYYAKMKDGNQHMLSRRKGRAFVEYLLSNELDNLVYTIK</sequence>
<evidence type="ECO:0000259" key="1">
    <source>
        <dbReference type="SMART" id="SM00850"/>
    </source>
</evidence>
<gene>
    <name evidence="2" type="ORF">ACFOOI_09625</name>
</gene>
<dbReference type="Proteomes" id="UP001595616">
    <property type="component" value="Unassembled WGS sequence"/>
</dbReference>
<feature type="domain" description="HTH LytTR-type" evidence="1">
    <location>
        <begin position="17"/>
        <end position="115"/>
    </location>
</feature>
<accession>A0ABV7YVJ0</accession>